<accession>A0A4R5CBM8</accession>
<dbReference type="GO" id="GO:0043041">
    <property type="term" value="P:amino acid activation for nonribosomal peptide biosynthetic process"/>
    <property type="evidence" value="ECO:0007669"/>
    <property type="project" value="TreeGrafter"/>
</dbReference>
<comment type="caution">
    <text evidence="4">The sequence shown here is derived from an EMBL/GenBank/DDBJ whole genome shotgun (WGS) entry which is preliminary data.</text>
</comment>
<dbReference type="Proteomes" id="UP000294513">
    <property type="component" value="Unassembled WGS sequence"/>
</dbReference>
<dbReference type="InterPro" id="IPR045851">
    <property type="entry name" value="AMP-bd_C_sf"/>
</dbReference>
<dbReference type="PROSITE" id="PS00012">
    <property type="entry name" value="PHOSPHOPANTETHEINE"/>
    <property type="match status" value="1"/>
</dbReference>
<dbReference type="GO" id="GO:0044550">
    <property type="term" value="P:secondary metabolite biosynthetic process"/>
    <property type="evidence" value="ECO:0007669"/>
    <property type="project" value="TreeGrafter"/>
</dbReference>
<dbReference type="SUPFAM" id="SSF56801">
    <property type="entry name" value="Acetyl-CoA synthetase-like"/>
    <property type="match status" value="1"/>
</dbReference>
<sequence>MTDLDDPGLLDDVHPRAVLAELFARQVRADPRAVAVQHAGKELTRGELDDWSDTIAADLQAVGVRPGHLVGLAVERGPVAIVAVLGLIKAGAGYLALDPDLPRRRQRALISAAAPVALIVQDHLDRLPTHHLPTVWADEAGLGDAARPEAPPPDDDGSRVFHVVSTSGTTGSPRAVRIGYGAVLNRLRWMWTDHPFPTGAAVLIHKSYGLVASPWEMLGGLLQGIRSVSLRRDELLDPVLLTDAVLDRRVTHLYLTPQLITGLLDELDGRTSAAPDIALVTSGADTLPVDLVHRFRRRLPGATLLNLYGATETASNTAAFDTARLAEDAVTVPVGRPVAGAELSVRDRHLRPVPIGVRGEVCVAGPPLALGYLGDAPDSAERFVRMPDGSVLHRTGDVGRWSADRQLEIIGRLDNQVKVRGYRVVLEDVEAAIAEAPNVTAAGVHAAPPAGDTVLIACVAGTKDLEIAALRAYLRERLPDYMVPSRVHRVAALPANSAGKLDRTRLADLAADAERPVAARTLTPRGPLQSALATCWEELLGRGPAEAEEDFLDAGGHSVLVVRLIGRLEKATGVDLPLREVLENPTFGGIATALQRRAAR</sequence>
<dbReference type="InterPro" id="IPR009081">
    <property type="entry name" value="PP-bd_ACP"/>
</dbReference>
<dbReference type="EMBL" id="SMKU01000004">
    <property type="protein sequence ID" value="TDD96805.1"/>
    <property type="molecule type" value="Genomic_DNA"/>
</dbReference>
<dbReference type="GO" id="GO:0031177">
    <property type="term" value="F:phosphopantetheine binding"/>
    <property type="evidence" value="ECO:0007669"/>
    <property type="project" value="InterPro"/>
</dbReference>
<dbReference type="Gene3D" id="3.40.50.12780">
    <property type="entry name" value="N-terminal domain of ligase-like"/>
    <property type="match status" value="1"/>
</dbReference>
<keyword evidence="5" id="KW-1185">Reference proteome</keyword>
<evidence type="ECO:0000256" key="2">
    <source>
        <dbReference type="ARBA" id="ARBA00022553"/>
    </source>
</evidence>
<dbReference type="InterPro" id="IPR000873">
    <property type="entry name" value="AMP-dep_synth/lig_dom"/>
</dbReference>
<dbReference type="InterPro" id="IPR020806">
    <property type="entry name" value="PKS_PP-bd"/>
</dbReference>
<name>A0A4R5CBM8_9ACTN</name>
<evidence type="ECO:0000259" key="3">
    <source>
        <dbReference type="PROSITE" id="PS50075"/>
    </source>
</evidence>
<dbReference type="PROSITE" id="PS50075">
    <property type="entry name" value="CARRIER"/>
    <property type="match status" value="1"/>
</dbReference>
<dbReference type="RefSeq" id="WP_131889023.1">
    <property type="nucleotide sequence ID" value="NZ_SMKU01000004.1"/>
</dbReference>
<dbReference type="Gene3D" id="3.30.300.30">
    <property type="match status" value="1"/>
</dbReference>
<dbReference type="InterPro" id="IPR042099">
    <property type="entry name" value="ANL_N_sf"/>
</dbReference>
<keyword evidence="2" id="KW-0597">Phosphoprotein</keyword>
<dbReference type="PANTHER" id="PTHR45527">
    <property type="entry name" value="NONRIBOSOMAL PEPTIDE SYNTHETASE"/>
    <property type="match status" value="1"/>
</dbReference>
<dbReference type="Pfam" id="PF13193">
    <property type="entry name" value="AMP-binding_C"/>
    <property type="match status" value="1"/>
</dbReference>
<gene>
    <name evidence="4" type="ORF">E1298_02145</name>
</gene>
<keyword evidence="1" id="KW-0596">Phosphopantetheine</keyword>
<dbReference type="InterPro" id="IPR025110">
    <property type="entry name" value="AMP-bd_C"/>
</dbReference>
<dbReference type="GO" id="GO:0005737">
    <property type="term" value="C:cytoplasm"/>
    <property type="evidence" value="ECO:0007669"/>
    <property type="project" value="TreeGrafter"/>
</dbReference>
<evidence type="ECO:0000313" key="5">
    <source>
        <dbReference type="Proteomes" id="UP000294513"/>
    </source>
</evidence>
<dbReference type="AlphaFoldDB" id="A0A4R5CBM8"/>
<feature type="domain" description="Carrier" evidence="3">
    <location>
        <begin position="523"/>
        <end position="598"/>
    </location>
</feature>
<dbReference type="OrthoDB" id="2472181at2"/>
<reference evidence="4 5" key="1">
    <citation type="submission" date="2019-03" db="EMBL/GenBank/DDBJ databases">
        <title>Draft genome sequences of novel Actinobacteria.</title>
        <authorList>
            <person name="Sahin N."/>
            <person name="Ay H."/>
            <person name="Saygin H."/>
        </authorList>
    </citation>
    <scope>NUCLEOTIDE SEQUENCE [LARGE SCALE GENOMIC DNA]</scope>
    <source>
        <strain evidence="4 5">H3C3</strain>
    </source>
</reference>
<proteinExistence type="predicted"/>
<evidence type="ECO:0000256" key="1">
    <source>
        <dbReference type="ARBA" id="ARBA00022450"/>
    </source>
</evidence>
<evidence type="ECO:0000313" key="4">
    <source>
        <dbReference type="EMBL" id="TDD96805.1"/>
    </source>
</evidence>
<dbReference type="Pfam" id="PF00550">
    <property type="entry name" value="PP-binding"/>
    <property type="match status" value="1"/>
</dbReference>
<protein>
    <recommendedName>
        <fullName evidence="3">Carrier domain-containing protein</fullName>
    </recommendedName>
</protein>
<dbReference type="InterPro" id="IPR036736">
    <property type="entry name" value="ACP-like_sf"/>
</dbReference>
<dbReference type="SMART" id="SM00823">
    <property type="entry name" value="PKS_PP"/>
    <property type="match status" value="1"/>
</dbReference>
<dbReference type="InterPro" id="IPR006162">
    <property type="entry name" value="Ppantetheine_attach_site"/>
</dbReference>
<dbReference type="SUPFAM" id="SSF47336">
    <property type="entry name" value="ACP-like"/>
    <property type="match status" value="1"/>
</dbReference>
<dbReference type="CDD" id="cd05930">
    <property type="entry name" value="A_NRPS"/>
    <property type="match status" value="1"/>
</dbReference>
<dbReference type="Gene3D" id="1.10.1200.10">
    <property type="entry name" value="ACP-like"/>
    <property type="match status" value="1"/>
</dbReference>
<dbReference type="PANTHER" id="PTHR45527:SF1">
    <property type="entry name" value="FATTY ACID SYNTHASE"/>
    <property type="match status" value="1"/>
</dbReference>
<dbReference type="Pfam" id="PF00501">
    <property type="entry name" value="AMP-binding"/>
    <property type="match status" value="1"/>
</dbReference>
<organism evidence="4 5">
    <name type="scientific">Actinomadura rubrisoli</name>
    <dbReference type="NCBI Taxonomy" id="2530368"/>
    <lineage>
        <taxon>Bacteria</taxon>
        <taxon>Bacillati</taxon>
        <taxon>Actinomycetota</taxon>
        <taxon>Actinomycetes</taxon>
        <taxon>Streptosporangiales</taxon>
        <taxon>Thermomonosporaceae</taxon>
        <taxon>Actinomadura</taxon>
    </lineage>
</organism>